<dbReference type="AlphaFoldDB" id="A0A7X5HXP4"/>
<dbReference type="Gene3D" id="1.10.10.10">
    <property type="entry name" value="Winged helix-like DNA-binding domain superfamily/Winged helix DNA-binding domain"/>
    <property type="match status" value="1"/>
</dbReference>
<sequence>MFTTNFTQDQIREINRVKIIQWLRAHQTGTKQEISSEMQLSIPTVTSIVQVLVEEGLAEEAGLAVSTGGRKPKIVRFLPDARHALGVNISTEAFQILLLNLNQETVDREDAHFKAGETFDRILERVLERVEAMLARNGISKESLLGMGMALPGLVDDDRQVLSYAPNLGVRDHSFQEFQERLGMKLFIENEANVAAYGEQLAGAARNKGNLVYVSVTEGVGTGIIIENHIYKSNRKKAGEFGHIPITDGQEKCNCGRTGCWELFTSKNALIRYYGEEGGTGERSVPGVFEAYRNGEQAAQAALERYTRYLYQGLDNILLALNPDFVVLGGDLGDYAGDVIELGSRLELDRRFYGYEQTPILPSELHGQGALMGAALLSLEEVFNYKKNVI</sequence>
<dbReference type="SUPFAM" id="SSF53067">
    <property type="entry name" value="Actin-like ATPase domain"/>
    <property type="match status" value="1"/>
</dbReference>
<comment type="caution">
    <text evidence="4">The sequence shown here is derived from an EMBL/GenBank/DDBJ whole genome shotgun (WGS) entry which is preliminary data.</text>
</comment>
<dbReference type="Pfam" id="PF00480">
    <property type="entry name" value="ROK"/>
    <property type="match status" value="1"/>
</dbReference>
<dbReference type="Gene3D" id="3.30.420.40">
    <property type="match status" value="2"/>
</dbReference>
<gene>
    <name evidence="4" type="ORF">GXN74_12585</name>
</gene>
<evidence type="ECO:0000313" key="4">
    <source>
        <dbReference type="EMBL" id="NDL68574.1"/>
    </source>
</evidence>
<evidence type="ECO:0000256" key="3">
    <source>
        <dbReference type="ARBA" id="ARBA00022629"/>
    </source>
</evidence>
<evidence type="ECO:0000313" key="5">
    <source>
        <dbReference type="Proteomes" id="UP000461585"/>
    </source>
</evidence>
<dbReference type="InterPro" id="IPR036388">
    <property type="entry name" value="WH-like_DNA-bd_sf"/>
</dbReference>
<evidence type="ECO:0000256" key="1">
    <source>
        <dbReference type="ARBA" id="ARBA00002486"/>
    </source>
</evidence>
<dbReference type="SUPFAM" id="SSF46785">
    <property type="entry name" value="Winged helix' DNA-binding domain"/>
    <property type="match status" value="1"/>
</dbReference>
<reference evidence="4 5" key="1">
    <citation type="submission" date="2020-01" db="EMBL/GenBank/DDBJ databases">
        <title>Anaeroalcalibacter tamaniensis gen. nov., sp. nov., moderately halophilic strictly anaerobic fermenter bacterium from mud volcano of Taman peninsula.</title>
        <authorList>
            <person name="Frolova A."/>
            <person name="Merkel A.Y."/>
            <person name="Slobodkin A.I."/>
        </authorList>
    </citation>
    <scope>NUCLEOTIDE SEQUENCE [LARGE SCALE GENOMIC DNA]</scope>
    <source>
        <strain evidence="4 5">F-3ap</strain>
    </source>
</reference>
<comment type="function">
    <text evidence="1">Transcriptional repressor of xylose-utilizing enzymes.</text>
</comment>
<organism evidence="4 5">
    <name type="scientific">Anaerotalea alkaliphila</name>
    <dbReference type="NCBI Taxonomy" id="2662126"/>
    <lineage>
        <taxon>Bacteria</taxon>
        <taxon>Bacillati</taxon>
        <taxon>Bacillota</taxon>
        <taxon>Clostridia</taxon>
        <taxon>Eubacteriales</taxon>
        <taxon>Anaerotalea</taxon>
    </lineage>
</organism>
<dbReference type="PANTHER" id="PTHR18964:SF149">
    <property type="entry name" value="BIFUNCTIONAL UDP-N-ACETYLGLUCOSAMINE 2-EPIMERASE_N-ACETYLMANNOSAMINE KINASE"/>
    <property type="match status" value="1"/>
</dbReference>
<name>A0A7X5HXP4_9FIRM</name>
<comment type="similarity">
    <text evidence="2">Belongs to the ROK (NagC/XylR) family.</text>
</comment>
<dbReference type="PANTHER" id="PTHR18964">
    <property type="entry name" value="ROK (REPRESSOR, ORF, KINASE) FAMILY"/>
    <property type="match status" value="1"/>
</dbReference>
<dbReference type="InterPro" id="IPR000600">
    <property type="entry name" value="ROK"/>
</dbReference>
<dbReference type="RefSeq" id="WP_162371295.1">
    <property type="nucleotide sequence ID" value="NZ_JAAEEH010000046.1"/>
</dbReference>
<accession>A0A7X5HXP4</accession>
<dbReference type="InterPro" id="IPR043129">
    <property type="entry name" value="ATPase_NBD"/>
</dbReference>
<proteinExistence type="inferred from homology"/>
<dbReference type="InterPro" id="IPR036390">
    <property type="entry name" value="WH_DNA-bd_sf"/>
</dbReference>
<dbReference type="GO" id="GO:0042732">
    <property type="term" value="P:D-xylose metabolic process"/>
    <property type="evidence" value="ECO:0007669"/>
    <property type="project" value="UniProtKB-KW"/>
</dbReference>
<keyword evidence="3" id="KW-0859">Xylose metabolism</keyword>
<evidence type="ECO:0000256" key="2">
    <source>
        <dbReference type="ARBA" id="ARBA00006479"/>
    </source>
</evidence>
<keyword evidence="3" id="KW-0119">Carbohydrate metabolism</keyword>
<keyword evidence="5" id="KW-1185">Reference proteome</keyword>
<protein>
    <submittedName>
        <fullName evidence="4">ROK family protein</fullName>
    </submittedName>
</protein>
<dbReference type="Proteomes" id="UP000461585">
    <property type="component" value="Unassembled WGS sequence"/>
</dbReference>
<dbReference type="EMBL" id="JAAEEH010000046">
    <property type="protein sequence ID" value="NDL68574.1"/>
    <property type="molecule type" value="Genomic_DNA"/>
</dbReference>